<name>A0A2P5CI06_PARAD</name>
<evidence type="ECO:0000313" key="1">
    <source>
        <dbReference type="EMBL" id="PON60671.1"/>
    </source>
</evidence>
<comment type="caution">
    <text evidence="1">The sequence shown here is derived from an EMBL/GenBank/DDBJ whole genome shotgun (WGS) entry which is preliminary data.</text>
</comment>
<protein>
    <submittedName>
        <fullName evidence="1">Uncharacterized protein</fullName>
    </submittedName>
</protein>
<reference evidence="2" key="1">
    <citation type="submission" date="2016-06" db="EMBL/GenBank/DDBJ databases">
        <title>Parallel loss of symbiosis genes in relatives of nitrogen-fixing non-legume Parasponia.</title>
        <authorList>
            <person name="Van Velzen R."/>
            <person name="Holmer R."/>
            <person name="Bu F."/>
            <person name="Rutten L."/>
            <person name="Van Zeijl A."/>
            <person name="Liu W."/>
            <person name="Santuari L."/>
            <person name="Cao Q."/>
            <person name="Sharma T."/>
            <person name="Shen D."/>
            <person name="Roswanjaya Y."/>
            <person name="Wardhani T."/>
            <person name="Kalhor M.S."/>
            <person name="Jansen J."/>
            <person name="Van den Hoogen J."/>
            <person name="Gungor B."/>
            <person name="Hartog M."/>
            <person name="Hontelez J."/>
            <person name="Verver J."/>
            <person name="Yang W.-C."/>
            <person name="Schijlen E."/>
            <person name="Repin R."/>
            <person name="Schilthuizen M."/>
            <person name="Schranz E."/>
            <person name="Heidstra R."/>
            <person name="Miyata K."/>
            <person name="Fedorova E."/>
            <person name="Kohlen W."/>
            <person name="Bisseling T."/>
            <person name="Smit S."/>
            <person name="Geurts R."/>
        </authorList>
    </citation>
    <scope>NUCLEOTIDE SEQUENCE [LARGE SCALE GENOMIC DNA]</scope>
    <source>
        <strain evidence="2">cv. WU1-14</strain>
    </source>
</reference>
<keyword evidence="2" id="KW-1185">Reference proteome</keyword>
<accession>A0A2P5CI06</accession>
<dbReference type="EMBL" id="JXTB01000128">
    <property type="protein sequence ID" value="PON60671.1"/>
    <property type="molecule type" value="Genomic_DNA"/>
</dbReference>
<sequence length="80" mass="9302">MQALAIVVYDRSLVYISWLPGVERHLSVRNEFKALKFALQFSSVRNWDLVDIISDSQEMVNAATIFSSPVWLLWPLRLCF</sequence>
<gene>
    <name evidence="1" type="ORF">PanWU01x14_150890</name>
</gene>
<proteinExistence type="predicted"/>
<organism evidence="1 2">
    <name type="scientific">Parasponia andersonii</name>
    <name type="common">Sponia andersonii</name>
    <dbReference type="NCBI Taxonomy" id="3476"/>
    <lineage>
        <taxon>Eukaryota</taxon>
        <taxon>Viridiplantae</taxon>
        <taxon>Streptophyta</taxon>
        <taxon>Embryophyta</taxon>
        <taxon>Tracheophyta</taxon>
        <taxon>Spermatophyta</taxon>
        <taxon>Magnoliopsida</taxon>
        <taxon>eudicotyledons</taxon>
        <taxon>Gunneridae</taxon>
        <taxon>Pentapetalae</taxon>
        <taxon>rosids</taxon>
        <taxon>fabids</taxon>
        <taxon>Rosales</taxon>
        <taxon>Cannabaceae</taxon>
        <taxon>Parasponia</taxon>
    </lineage>
</organism>
<dbReference type="Proteomes" id="UP000237105">
    <property type="component" value="Unassembled WGS sequence"/>
</dbReference>
<dbReference type="AlphaFoldDB" id="A0A2P5CI06"/>
<evidence type="ECO:0000313" key="2">
    <source>
        <dbReference type="Proteomes" id="UP000237105"/>
    </source>
</evidence>